<dbReference type="AlphaFoldDB" id="A0A4U6CWX7"/>
<accession>A0A4U6CWX7</accession>
<keyword evidence="1" id="KW-0732">Signal</keyword>
<name>A0A4U6CWX7_9BACT</name>
<gene>
    <name evidence="2" type="ORF">FDK13_27750</name>
</gene>
<proteinExistence type="predicted"/>
<feature type="chain" id="PRO_5021032017" evidence="1">
    <location>
        <begin position="22"/>
        <end position="135"/>
    </location>
</feature>
<keyword evidence="3" id="KW-1185">Reference proteome</keyword>
<dbReference type="RefSeq" id="WP_137343285.1">
    <property type="nucleotide sequence ID" value="NZ_BSQH01000008.1"/>
</dbReference>
<feature type="signal peptide" evidence="1">
    <location>
        <begin position="1"/>
        <end position="21"/>
    </location>
</feature>
<evidence type="ECO:0000313" key="3">
    <source>
        <dbReference type="Proteomes" id="UP000304900"/>
    </source>
</evidence>
<dbReference type="EMBL" id="SZVO01000016">
    <property type="protein sequence ID" value="TKT88171.1"/>
    <property type="molecule type" value="Genomic_DNA"/>
</dbReference>
<protein>
    <submittedName>
        <fullName evidence="2">Uncharacterized protein</fullName>
    </submittedName>
</protein>
<comment type="caution">
    <text evidence="2">The sequence shown here is derived from an EMBL/GenBank/DDBJ whole genome shotgun (WGS) entry which is preliminary data.</text>
</comment>
<reference evidence="2 3" key="1">
    <citation type="submission" date="2019-05" db="EMBL/GenBank/DDBJ databases">
        <title>Dyadobacter AR-3-8 sp. nov., isolated from arctic soil.</title>
        <authorList>
            <person name="Chaudhary D.K."/>
        </authorList>
    </citation>
    <scope>NUCLEOTIDE SEQUENCE [LARGE SCALE GENOMIC DNA]</scope>
    <source>
        <strain evidence="2 3">AR-3-8</strain>
    </source>
</reference>
<dbReference type="Proteomes" id="UP000304900">
    <property type="component" value="Unassembled WGS sequence"/>
</dbReference>
<sequence>MKNLFYLPCLFLLAITNPLFAQNKFTNCSAAFLNDKMIVTEYSTKGKSTVNEKATGELTVYTAELGPTTNKPVEKIVFKVAIRDKDSKTLVMFSDQAFKQIAIQNILKKCKKGDAIVLMTTDSQYALPHNEILVL</sequence>
<evidence type="ECO:0000313" key="2">
    <source>
        <dbReference type="EMBL" id="TKT88171.1"/>
    </source>
</evidence>
<organism evidence="2 3">
    <name type="scientific">Dyadobacter frigoris</name>
    <dbReference type="NCBI Taxonomy" id="2576211"/>
    <lineage>
        <taxon>Bacteria</taxon>
        <taxon>Pseudomonadati</taxon>
        <taxon>Bacteroidota</taxon>
        <taxon>Cytophagia</taxon>
        <taxon>Cytophagales</taxon>
        <taxon>Spirosomataceae</taxon>
        <taxon>Dyadobacter</taxon>
    </lineage>
</organism>
<evidence type="ECO:0000256" key="1">
    <source>
        <dbReference type="SAM" id="SignalP"/>
    </source>
</evidence>
<dbReference type="OrthoDB" id="961888at2"/>